<dbReference type="EMBL" id="LODT01000042">
    <property type="protein sequence ID" value="KYQ89138.1"/>
    <property type="molecule type" value="Genomic_DNA"/>
</dbReference>
<feature type="domain" description="PPIase FKBP-type" evidence="6">
    <location>
        <begin position="95"/>
        <end position="181"/>
    </location>
</feature>
<dbReference type="InParanoid" id="A0A151Z5C5"/>
<comment type="catalytic activity">
    <reaction evidence="1 5">
        <text>[protein]-peptidylproline (omega=180) = [protein]-peptidylproline (omega=0)</text>
        <dbReference type="Rhea" id="RHEA:16237"/>
        <dbReference type="Rhea" id="RHEA-COMP:10747"/>
        <dbReference type="Rhea" id="RHEA-COMP:10748"/>
        <dbReference type="ChEBI" id="CHEBI:83833"/>
        <dbReference type="ChEBI" id="CHEBI:83834"/>
        <dbReference type="EC" id="5.2.1.8"/>
    </reaction>
</comment>
<evidence type="ECO:0000256" key="3">
    <source>
        <dbReference type="ARBA" id="ARBA00023110"/>
    </source>
</evidence>
<dbReference type="OrthoDB" id="19107at2759"/>
<keyword evidence="8" id="KW-1185">Reference proteome</keyword>
<dbReference type="GO" id="GO:0000785">
    <property type="term" value="C:chromatin"/>
    <property type="evidence" value="ECO:0007669"/>
    <property type="project" value="TreeGrafter"/>
</dbReference>
<dbReference type="SUPFAM" id="SSF54534">
    <property type="entry name" value="FKBP-like"/>
    <property type="match status" value="1"/>
</dbReference>
<dbReference type="Pfam" id="PF00254">
    <property type="entry name" value="FKBP_C"/>
    <property type="match status" value="1"/>
</dbReference>
<evidence type="ECO:0000313" key="7">
    <source>
        <dbReference type="EMBL" id="KYQ89138.1"/>
    </source>
</evidence>
<evidence type="ECO:0000256" key="1">
    <source>
        <dbReference type="ARBA" id="ARBA00000971"/>
    </source>
</evidence>
<accession>A0A151Z5C5</accession>
<dbReference type="GO" id="GO:0003755">
    <property type="term" value="F:peptidyl-prolyl cis-trans isomerase activity"/>
    <property type="evidence" value="ECO:0007669"/>
    <property type="project" value="UniProtKB-KW"/>
</dbReference>
<gene>
    <name evidence="7" type="ORF">DLAC_10378</name>
</gene>
<dbReference type="STRING" id="361077.A0A151Z5C5"/>
<evidence type="ECO:0000256" key="2">
    <source>
        <dbReference type="ARBA" id="ARBA00013194"/>
    </source>
</evidence>
<dbReference type="FunFam" id="3.10.50.40:FF:000006">
    <property type="entry name" value="Peptidyl-prolyl cis-trans isomerase"/>
    <property type="match status" value="1"/>
</dbReference>
<dbReference type="AlphaFoldDB" id="A0A151Z5C5"/>
<name>A0A151Z5C5_TIELA</name>
<dbReference type="PANTHER" id="PTHR43811:SF19">
    <property type="entry name" value="39 KDA FK506-BINDING NUCLEAR PROTEIN"/>
    <property type="match status" value="1"/>
</dbReference>
<evidence type="ECO:0000256" key="4">
    <source>
        <dbReference type="ARBA" id="ARBA00023235"/>
    </source>
</evidence>
<protein>
    <recommendedName>
        <fullName evidence="2 5">peptidylprolyl isomerase</fullName>
        <ecNumber evidence="2 5">5.2.1.8</ecNumber>
    </recommendedName>
</protein>
<dbReference type="GO" id="GO:0005730">
    <property type="term" value="C:nucleolus"/>
    <property type="evidence" value="ECO:0007669"/>
    <property type="project" value="TreeGrafter"/>
</dbReference>
<keyword evidence="3 5" id="KW-0697">Rotamase</keyword>
<reference evidence="7 8" key="1">
    <citation type="submission" date="2015-12" db="EMBL/GenBank/DDBJ databases">
        <title>Dictyostelia acquired genes for synthesis and detection of signals that induce cell-type specialization by lateral gene transfer from prokaryotes.</title>
        <authorList>
            <person name="Gloeckner G."/>
            <person name="Schaap P."/>
        </authorList>
    </citation>
    <scope>NUCLEOTIDE SEQUENCE [LARGE SCALE GENOMIC DNA]</scope>
    <source>
        <strain evidence="7 8">TK</strain>
    </source>
</reference>
<dbReference type="PANTHER" id="PTHR43811">
    <property type="entry name" value="FKBP-TYPE PEPTIDYL-PROLYL CIS-TRANS ISOMERASE FKPA"/>
    <property type="match status" value="1"/>
</dbReference>
<dbReference type="PROSITE" id="PS50059">
    <property type="entry name" value="FKBP_PPIASE"/>
    <property type="match status" value="1"/>
</dbReference>
<dbReference type="Proteomes" id="UP000076078">
    <property type="component" value="Unassembled WGS sequence"/>
</dbReference>
<dbReference type="EC" id="5.2.1.8" evidence="2 5"/>
<sequence>MIKRTVTTNLKFLNLISNKNSLIKTPLSLVSNGSVKVNYDSNISMISGTSTSIFETKSYLENYNSYRFYSSKVFEVQGVKIEETHEGEGEPSQRGHTVEVRYTGKLLNGKVFDASGSRTFSFKLGANRVIQGWEIGVLGMKKGGKRTLTIPFALAYGKNGYPPVIPPSADLIFDVEVVDFK</sequence>
<evidence type="ECO:0000313" key="8">
    <source>
        <dbReference type="Proteomes" id="UP000076078"/>
    </source>
</evidence>
<dbReference type="Gene3D" id="3.10.50.40">
    <property type="match status" value="1"/>
</dbReference>
<organism evidence="7 8">
    <name type="scientific">Tieghemostelium lacteum</name>
    <name type="common">Slime mold</name>
    <name type="synonym">Dictyostelium lacteum</name>
    <dbReference type="NCBI Taxonomy" id="361077"/>
    <lineage>
        <taxon>Eukaryota</taxon>
        <taxon>Amoebozoa</taxon>
        <taxon>Evosea</taxon>
        <taxon>Eumycetozoa</taxon>
        <taxon>Dictyostelia</taxon>
        <taxon>Dictyosteliales</taxon>
        <taxon>Raperosteliaceae</taxon>
        <taxon>Tieghemostelium</taxon>
    </lineage>
</organism>
<evidence type="ECO:0000256" key="5">
    <source>
        <dbReference type="PROSITE-ProRule" id="PRU00277"/>
    </source>
</evidence>
<keyword evidence="4 5" id="KW-0413">Isomerase</keyword>
<dbReference type="InterPro" id="IPR001179">
    <property type="entry name" value="PPIase_FKBP_dom"/>
</dbReference>
<proteinExistence type="predicted"/>
<dbReference type="InterPro" id="IPR046357">
    <property type="entry name" value="PPIase_dom_sf"/>
</dbReference>
<comment type="caution">
    <text evidence="7">The sequence shown here is derived from an EMBL/GenBank/DDBJ whole genome shotgun (WGS) entry which is preliminary data.</text>
</comment>
<evidence type="ECO:0000259" key="6">
    <source>
        <dbReference type="PROSITE" id="PS50059"/>
    </source>
</evidence>